<evidence type="ECO:0000256" key="7">
    <source>
        <dbReference type="ARBA" id="ARBA00024340"/>
    </source>
</evidence>
<evidence type="ECO:0000313" key="9">
    <source>
        <dbReference type="EMBL" id="KAK9071950.1"/>
    </source>
</evidence>
<evidence type="ECO:0000256" key="8">
    <source>
        <dbReference type="SAM" id="MobiDB-lite"/>
    </source>
</evidence>
<sequence length="160" mass="17708">METYSYLIRSSSDYRRRIHRKATFQKRCLTTAKQHRTRFYILRRCVSMLLCWNNHSAEVISVVSFHSSGLACAKYFSSSEVHGVRSAFVVDFFLFFLACFRRAGGSSSISSSSSSSSTSSSISTCCSSSNSTEFSSSTSISSSISSLSLASSTRRRGSRN</sequence>
<keyword evidence="6" id="KW-0472">Membrane</keyword>
<dbReference type="GO" id="GO:0005886">
    <property type="term" value="C:plasma membrane"/>
    <property type="evidence" value="ECO:0007669"/>
    <property type="project" value="UniProtKB-SubCell"/>
</dbReference>
<dbReference type="Pfam" id="PF08137">
    <property type="entry name" value="DVL"/>
    <property type="match status" value="1"/>
</dbReference>
<dbReference type="GO" id="GO:0008285">
    <property type="term" value="P:negative regulation of cell population proliferation"/>
    <property type="evidence" value="ECO:0007669"/>
    <property type="project" value="InterPro"/>
</dbReference>
<reference evidence="9 10" key="1">
    <citation type="submission" date="2024-04" db="EMBL/GenBank/DDBJ databases">
        <title>The reference genome of an endangered Asteraceae, Deinandra increscens subsp. villosa, native to the Central Coast of California.</title>
        <authorList>
            <person name="Guilliams M."/>
            <person name="Hasenstab-Lehman K."/>
            <person name="Meyer R."/>
            <person name="Mcevoy S."/>
        </authorList>
    </citation>
    <scope>NUCLEOTIDE SEQUENCE [LARGE SCALE GENOMIC DNA]</scope>
    <source>
        <tissue evidence="9">Leaf</tissue>
    </source>
</reference>
<dbReference type="Proteomes" id="UP001408789">
    <property type="component" value="Unassembled WGS sequence"/>
</dbReference>
<proteinExistence type="inferred from homology"/>
<gene>
    <name evidence="9" type="ORF">SSX86_008381</name>
</gene>
<keyword evidence="3" id="KW-1003">Cell membrane</keyword>
<keyword evidence="10" id="KW-1185">Reference proteome</keyword>
<comment type="subcellular location">
    <subcellularLocation>
        <location evidence="1">Cell membrane</location>
        <topology evidence="1">Single-pass membrane protein</topology>
    </subcellularLocation>
</comment>
<dbReference type="PANTHER" id="PTHR33102">
    <property type="entry name" value="DVL19-RELATED-RELATED"/>
    <property type="match status" value="1"/>
</dbReference>
<organism evidence="9 10">
    <name type="scientific">Deinandra increscens subsp. villosa</name>
    <dbReference type="NCBI Taxonomy" id="3103831"/>
    <lineage>
        <taxon>Eukaryota</taxon>
        <taxon>Viridiplantae</taxon>
        <taxon>Streptophyta</taxon>
        <taxon>Embryophyta</taxon>
        <taxon>Tracheophyta</taxon>
        <taxon>Spermatophyta</taxon>
        <taxon>Magnoliopsida</taxon>
        <taxon>eudicotyledons</taxon>
        <taxon>Gunneridae</taxon>
        <taxon>Pentapetalae</taxon>
        <taxon>asterids</taxon>
        <taxon>campanulids</taxon>
        <taxon>Asterales</taxon>
        <taxon>Asteraceae</taxon>
        <taxon>Asteroideae</taxon>
        <taxon>Heliantheae alliance</taxon>
        <taxon>Madieae</taxon>
        <taxon>Madiinae</taxon>
        <taxon>Deinandra</taxon>
    </lineage>
</organism>
<keyword evidence="2" id="KW-0217">Developmental protein</keyword>
<evidence type="ECO:0000256" key="5">
    <source>
        <dbReference type="ARBA" id="ARBA00022989"/>
    </source>
</evidence>
<evidence type="ECO:0000256" key="6">
    <source>
        <dbReference type="ARBA" id="ARBA00023136"/>
    </source>
</evidence>
<comment type="similarity">
    <text evidence="7">Belongs to the DVL/RTFL small polypeptides family.</text>
</comment>
<evidence type="ECO:0000313" key="10">
    <source>
        <dbReference type="Proteomes" id="UP001408789"/>
    </source>
</evidence>
<accession>A0AAP0DB59</accession>
<evidence type="ECO:0000256" key="3">
    <source>
        <dbReference type="ARBA" id="ARBA00022475"/>
    </source>
</evidence>
<keyword evidence="4" id="KW-0812">Transmembrane</keyword>
<evidence type="ECO:0000256" key="1">
    <source>
        <dbReference type="ARBA" id="ARBA00004162"/>
    </source>
</evidence>
<protein>
    <submittedName>
        <fullName evidence="9">Uncharacterized protein</fullName>
    </submittedName>
</protein>
<name>A0AAP0DB59_9ASTR</name>
<evidence type="ECO:0000256" key="4">
    <source>
        <dbReference type="ARBA" id="ARBA00022692"/>
    </source>
</evidence>
<dbReference type="GO" id="GO:0048367">
    <property type="term" value="P:shoot system development"/>
    <property type="evidence" value="ECO:0007669"/>
    <property type="project" value="UniProtKB-ARBA"/>
</dbReference>
<dbReference type="InterPro" id="IPR051525">
    <property type="entry name" value="DVL_RTFL_regulatory"/>
</dbReference>
<feature type="compositionally biased region" description="Low complexity" evidence="8">
    <location>
        <begin position="107"/>
        <end position="152"/>
    </location>
</feature>
<evidence type="ECO:0000256" key="2">
    <source>
        <dbReference type="ARBA" id="ARBA00022473"/>
    </source>
</evidence>
<feature type="region of interest" description="Disordered" evidence="8">
    <location>
        <begin position="107"/>
        <end position="160"/>
    </location>
</feature>
<dbReference type="InterPro" id="IPR012552">
    <property type="entry name" value="DVL"/>
</dbReference>
<comment type="caution">
    <text evidence="9">The sequence shown here is derived from an EMBL/GenBank/DDBJ whole genome shotgun (WGS) entry which is preliminary data.</text>
</comment>
<keyword evidence="5" id="KW-1133">Transmembrane helix</keyword>
<dbReference type="AlphaFoldDB" id="A0AAP0DB59"/>
<dbReference type="EMBL" id="JBCNJP010000010">
    <property type="protein sequence ID" value="KAK9071950.1"/>
    <property type="molecule type" value="Genomic_DNA"/>
</dbReference>